<evidence type="ECO:0000313" key="5">
    <source>
        <dbReference type="Proteomes" id="UP001317001"/>
    </source>
</evidence>
<dbReference type="SUPFAM" id="SSF74653">
    <property type="entry name" value="TolA/TonB C-terminal domain"/>
    <property type="match status" value="1"/>
</dbReference>
<sequence length="296" mass="32804">MSNLNLFGKEWTNIVFENRNKLYGAYKLRQESHKTTFIALAIGLTIISLGFGSSYLYASNKNENTVFTPADDSSEKVTLVETDLDKIVEPPVTEKPAGTKDEPTKAVETKTDVMDNKKLTDVNIVEDHKVKNDDLTAQDEFDDNTNSSTDNVDANKNGSLNTDGTKPGDKNTKPGKDKIGDGSTSGSTALKGNEIVTLVQKKAVPVEGYQKFFDAFVRKFSKNTTETSLKEVTIKLRFVVEKDGSFTDIQIVEDKLGMGQEAIRVLQTMPKWKPAEHNGKTVRSKFTLPIKIKINN</sequence>
<protein>
    <submittedName>
        <fullName evidence="4">Energy transducer TonB</fullName>
    </submittedName>
</protein>
<feature type="compositionally biased region" description="Basic and acidic residues" evidence="1">
    <location>
        <begin position="97"/>
        <end position="112"/>
    </location>
</feature>
<keyword evidence="2" id="KW-0472">Membrane</keyword>
<dbReference type="EMBL" id="CP102382">
    <property type="protein sequence ID" value="UUV21692.1"/>
    <property type="molecule type" value="Genomic_DNA"/>
</dbReference>
<feature type="region of interest" description="Disordered" evidence="1">
    <location>
        <begin position="88"/>
        <end position="112"/>
    </location>
</feature>
<dbReference type="Proteomes" id="UP001317001">
    <property type="component" value="Chromosome"/>
</dbReference>
<accession>A0ABY5NT93</accession>
<evidence type="ECO:0000256" key="2">
    <source>
        <dbReference type="SAM" id="Phobius"/>
    </source>
</evidence>
<feature type="compositionally biased region" description="Polar residues" evidence="1">
    <location>
        <begin position="152"/>
        <end position="164"/>
    </location>
</feature>
<gene>
    <name evidence="4" type="ORF">NPX36_01175</name>
</gene>
<feature type="domain" description="TonB C-terminal" evidence="3">
    <location>
        <begin position="233"/>
        <end position="291"/>
    </location>
</feature>
<dbReference type="Pfam" id="PF03544">
    <property type="entry name" value="TonB_C"/>
    <property type="match status" value="1"/>
</dbReference>
<evidence type="ECO:0000259" key="3">
    <source>
        <dbReference type="Pfam" id="PF03544"/>
    </source>
</evidence>
<evidence type="ECO:0000256" key="1">
    <source>
        <dbReference type="SAM" id="MobiDB-lite"/>
    </source>
</evidence>
<feature type="compositionally biased region" description="Basic and acidic residues" evidence="1">
    <location>
        <begin position="166"/>
        <end position="180"/>
    </location>
</feature>
<keyword evidence="5" id="KW-1185">Reference proteome</keyword>
<organism evidence="4 5">
    <name type="scientific">Paenimyroides aestuarii</name>
    <dbReference type="NCBI Taxonomy" id="2968490"/>
    <lineage>
        <taxon>Bacteria</taxon>
        <taxon>Pseudomonadati</taxon>
        <taxon>Bacteroidota</taxon>
        <taxon>Flavobacteriia</taxon>
        <taxon>Flavobacteriales</taxon>
        <taxon>Flavobacteriaceae</taxon>
        <taxon>Paenimyroides</taxon>
    </lineage>
</organism>
<name>A0ABY5NT93_9FLAO</name>
<evidence type="ECO:0000313" key="4">
    <source>
        <dbReference type="EMBL" id="UUV21692.1"/>
    </source>
</evidence>
<proteinExistence type="predicted"/>
<feature type="region of interest" description="Disordered" evidence="1">
    <location>
        <begin position="135"/>
        <end position="187"/>
    </location>
</feature>
<dbReference type="RefSeq" id="WP_257499613.1">
    <property type="nucleotide sequence ID" value="NZ_CP102382.1"/>
</dbReference>
<keyword evidence="2" id="KW-1133">Transmembrane helix</keyword>
<feature type="transmembrane region" description="Helical" evidence="2">
    <location>
        <begin position="37"/>
        <end position="58"/>
    </location>
</feature>
<reference evidence="4 5" key="1">
    <citation type="submission" date="2022-08" db="EMBL/GenBank/DDBJ databases">
        <title>Myroides zhujiangensis sp. nov., a novel bacterium isolated from sediment in the Pearl River Estuary.</title>
        <authorList>
            <person name="Cui L."/>
        </authorList>
    </citation>
    <scope>NUCLEOTIDE SEQUENCE [LARGE SCALE GENOMIC DNA]</scope>
    <source>
        <strain evidence="4 5">SCSIO 72103</strain>
    </source>
</reference>
<dbReference type="Gene3D" id="3.30.1150.10">
    <property type="match status" value="1"/>
</dbReference>
<dbReference type="InterPro" id="IPR037682">
    <property type="entry name" value="TonB_C"/>
</dbReference>
<keyword evidence="2" id="KW-0812">Transmembrane</keyword>